<reference evidence="1" key="1">
    <citation type="journal article" date="2014" name="Front. Microbiol.">
        <title>High frequency of phylogenetically diverse reductive dehalogenase-homologous genes in deep subseafloor sedimentary metagenomes.</title>
        <authorList>
            <person name="Kawai M."/>
            <person name="Futagami T."/>
            <person name="Toyoda A."/>
            <person name="Takaki Y."/>
            <person name="Nishi S."/>
            <person name="Hori S."/>
            <person name="Arai W."/>
            <person name="Tsubouchi T."/>
            <person name="Morono Y."/>
            <person name="Uchiyama I."/>
            <person name="Ito T."/>
            <person name="Fujiyama A."/>
            <person name="Inagaki F."/>
            <person name="Takami H."/>
        </authorList>
    </citation>
    <scope>NUCLEOTIDE SEQUENCE</scope>
    <source>
        <strain evidence="1">Expedition CK06-06</strain>
    </source>
</reference>
<gene>
    <name evidence="1" type="ORF">S12H4_22734</name>
</gene>
<proteinExistence type="predicted"/>
<feature type="non-terminal residue" evidence="1">
    <location>
        <position position="1"/>
    </location>
</feature>
<dbReference type="AlphaFoldDB" id="X1RCF4"/>
<evidence type="ECO:0000313" key="1">
    <source>
        <dbReference type="EMBL" id="GAI78248.1"/>
    </source>
</evidence>
<sequence length="67" mass="7561">GVRQMVSVFKVVYVGPDGELYHKKFYCEAIVEIRFEDVDEDAEELLALSEAQRVKGLDIQEDNVNGG</sequence>
<dbReference type="EMBL" id="BARW01011915">
    <property type="protein sequence ID" value="GAI78248.1"/>
    <property type="molecule type" value="Genomic_DNA"/>
</dbReference>
<protein>
    <submittedName>
        <fullName evidence="1">Uncharacterized protein</fullName>
    </submittedName>
</protein>
<name>X1RCF4_9ZZZZ</name>
<accession>X1RCF4</accession>
<organism evidence="1">
    <name type="scientific">marine sediment metagenome</name>
    <dbReference type="NCBI Taxonomy" id="412755"/>
    <lineage>
        <taxon>unclassified sequences</taxon>
        <taxon>metagenomes</taxon>
        <taxon>ecological metagenomes</taxon>
    </lineage>
</organism>
<comment type="caution">
    <text evidence="1">The sequence shown here is derived from an EMBL/GenBank/DDBJ whole genome shotgun (WGS) entry which is preliminary data.</text>
</comment>